<feature type="non-terminal residue" evidence="2">
    <location>
        <position position="1"/>
    </location>
</feature>
<evidence type="ECO:0000256" key="1">
    <source>
        <dbReference type="SAM" id="MobiDB-lite"/>
    </source>
</evidence>
<name>A0A8K0G0N6_IGNLU</name>
<gene>
    <name evidence="2" type="ORF">ILUMI_18668</name>
</gene>
<reference evidence="2" key="1">
    <citation type="submission" date="2019-08" db="EMBL/GenBank/DDBJ databases">
        <title>The genome of the North American firefly Photinus pyralis.</title>
        <authorList>
            <consortium name="Photinus pyralis genome working group"/>
            <person name="Fallon T.R."/>
            <person name="Sander Lower S.E."/>
            <person name="Weng J.-K."/>
        </authorList>
    </citation>
    <scope>NUCLEOTIDE SEQUENCE</scope>
    <source>
        <strain evidence="2">TRF0915ILg1</strain>
        <tissue evidence="2">Whole body</tissue>
    </source>
</reference>
<proteinExistence type="predicted"/>
<protein>
    <submittedName>
        <fullName evidence="2">Uncharacterized protein</fullName>
    </submittedName>
</protein>
<sequence>MKPKIKTEDTEESVMTYPPFYNQNDDIEQTVKTEITTESDEQYSITCLDNDEAEVKSAIESEIKIEGDEDCVNNYYDADTEGED</sequence>
<evidence type="ECO:0000313" key="2">
    <source>
        <dbReference type="EMBL" id="KAF2887505.1"/>
    </source>
</evidence>
<dbReference type="Proteomes" id="UP000801492">
    <property type="component" value="Unassembled WGS sequence"/>
</dbReference>
<feature type="region of interest" description="Disordered" evidence="1">
    <location>
        <begin position="1"/>
        <end position="22"/>
    </location>
</feature>
<dbReference type="EMBL" id="VTPC01083181">
    <property type="protein sequence ID" value="KAF2887505.1"/>
    <property type="molecule type" value="Genomic_DNA"/>
</dbReference>
<accession>A0A8K0G0N6</accession>
<evidence type="ECO:0000313" key="3">
    <source>
        <dbReference type="Proteomes" id="UP000801492"/>
    </source>
</evidence>
<dbReference type="AlphaFoldDB" id="A0A8K0G0N6"/>
<comment type="caution">
    <text evidence="2">The sequence shown here is derived from an EMBL/GenBank/DDBJ whole genome shotgun (WGS) entry which is preliminary data.</text>
</comment>
<keyword evidence="3" id="KW-1185">Reference proteome</keyword>
<organism evidence="2 3">
    <name type="scientific">Ignelater luminosus</name>
    <name type="common">Cucubano</name>
    <name type="synonym">Pyrophorus luminosus</name>
    <dbReference type="NCBI Taxonomy" id="2038154"/>
    <lineage>
        <taxon>Eukaryota</taxon>
        <taxon>Metazoa</taxon>
        <taxon>Ecdysozoa</taxon>
        <taxon>Arthropoda</taxon>
        <taxon>Hexapoda</taxon>
        <taxon>Insecta</taxon>
        <taxon>Pterygota</taxon>
        <taxon>Neoptera</taxon>
        <taxon>Endopterygota</taxon>
        <taxon>Coleoptera</taxon>
        <taxon>Polyphaga</taxon>
        <taxon>Elateriformia</taxon>
        <taxon>Elateroidea</taxon>
        <taxon>Elateridae</taxon>
        <taxon>Agrypninae</taxon>
        <taxon>Pyrophorini</taxon>
        <taxon>Ignelater</taxon>
    </lineage>
</organism>